<reference evidence="2 3" key="1">
    <citation type="submission" date="2019-08" db="EMBL/GenBank/DDBJ databases">
        <title>Whole genome of Aphis craccivora.</title>
        <authorList>
            <person name="Voronova N.V."/>
            <person name="Shulinski R.S."/>
            <person name="Bandarenka Y.V."/>
            <person name="Zhorov D.G."/>
            <person name="Warner D."/>
        </authorList>
    </citation>
    <scope>NUCLEOTIDE SEQUENCE [LARGE SCALE GENOMIC DNA]</scope>
    <source>
        <strain evidence="2">180601</strain>
        <tissue evidence="2">Whole Body</tissue>
    </source>
</reference>
<proteinExistence type="predicted"/>
<accession>A0A6G0Z2G3</accession>
<feature type="compositionally biased region" description="Polar residues" evidence="1">
    <location>
        <begin position="79"/>
        <end position="99"/>
    </location>
</feature>
<comment type="caution">
    <text evidence="2">The sequence shown here is derived from an EMBL/GenBank/DDBJ whole genome shotgun (WGS) entry which is preliminary data.</text>
</comment>
<feature type="compositionally biased region" description="Basic and acidic residues" evidence="1">
    <location>
        <begin position="13"/>
        <end position="26"/>
    </location>
</feature>
<keyword evidence="3" id="KW-1185">Reference proteome</keyword>
<dbReference type="Proteomes" id="UP000478052">
    <property type="component" value="Unassembled WGS sequence"/>
</dbReference>
<dbReference type="OrthoDB" id="6616430at2759"/>
<feature type="region of interest" description="Disordered" evidence="1">
    <location>
        <begin position="13"/>
        <end position="105"/>
    </location>
</feature>
<gene>
    <name evidence="2" type="ORF">FWK35_00034253</name>
</gene>
<dbReference type="EMBL" id="VUJU01001553">
    <property type="protein sequence ID" value="KAF0764782.1"/>
    <property type="molecule type" value="Genomic_DNA"/>
</dbReference>
<evidence type="ECO:0000313" key="2">
    <source>
        <dbReference type="EMBL" id="KAF0764782.1"/>
    </source>
</evidence>
<organism evidence="2 3">
    <name type="scientific">Aphis craccivora</name>
    <name type="common">Cowpea aphid</name>
    <dbReference type="NCBI Taxonomy" id="307492"/>
    <lineage>
        <taxon>Eukaryota</taxon>
        <taxon>Metazoa</taxon>
        <taxon>Ecdysozoa</taxon>
        <taxon>Arthropoda</taxon>
        <taxon>Hexapoda</taxon>
        <taxon>Insecta</taxon>
        <taxon>Pterygota</taxon>
        <taxon>Neoptera</taxon>
        <taxon>Paraneoptera</taxon>
        <taxon>Hemiptera</taxon>
        <taxon>Sternorrhyncha</taxon>
        <taxon>Aphidomorpha</taxon>
        <taxon>Aphidoidea</taxon>
        <taxon>Aphididae</taxon>
        <taxon>Aphidini</taxon>
        <taxon>Aphis</taxon>
        <taxon>Aphis</taxon>
    </lineage>
</organism>
<evidence type="ECO:0000313" key="3">
    <source>
        <dbReference type="Proteomes" id="UP000478052"/>
    </source>
</evidence>
<evidence type="ECO:0000256" key="1">
    <source>
        <dbReference type="SAM" id="MobiDB-lite"/>
    </source>
</evidence>
<protein>
    <submittedName>
        <fullName evidence="2">Uncharacterized protein</fullName>
    </submittedName>
</protein>
<dbReference type="AlphaFoldDB" id="A0A6G0Z2G3"/>
<name>A0A6G0Z2G3_APHCR</name>
<sequence length="105" mass="11472">MYCIIDSTVMDKRDVNDATSASDRKQPLKTAVSMPILSQRGANNDEIRRQRRQPMVNMGEVSALPDGGDDDDLPRTPLAKSTSCYVQQSGGQLKNNSKLSGADDQ</sequence>